<dbReference type="Gene3D" id="3.30.565.10">
    <property type="entry name" value="Histidine kinase-like ATPase, C-terminal domain"/>
    <property type="match status" value="1"/>
</dbReference>
<evidence type="ECO:0000256" key="9">
    <source>
        <dbReference type="SAM" id="Phobius"/>
    </source>
</evidence>
<dbReference type="Pfam" id="PF12862">
    <property type="entry name" value="ANAPC5"/>
    <property type="match status" value="1"/>
</dbReference>
<dbReference type="InterPro" id="IPR003594">
    <property type="entry name" value="HATPase_dom"/>
</dbReference>
<evidence type="ECO:0000256" key="3">
    <source>
        <dbReference type="ARBA" id="ARBA00022553"/>
    </source>
</evidence>
<dbReference type="InterPro" id="IPR036890">
    <property type="entry name" value="HATPase_C_sf"/>
</dbReference>
<dbReference type="Pfam" id="PF02518">
    <property type="entry name" value="HATPase_c"/>
    <property type="match status" value="1"/>
</dbReference>
<feature type="coiled-coil region" evidence="8">
    <location>
        <begin position="19"/>
        <end position="46"/>
    </location>
</feature>
<dbReference type="GO" id="GO:0000155">
    <property type="term" value="F:phosphorelay sensor kinase activity"/>
    <property type="evidence" value="ECO:0007669"/>
    <property type="project" value="InterPro"/>
</dbReference>
<dbReference type="InterPro" id="IPR003661">
    <property type="entry name" value="HisK_dim/P_dom"/>
</dbReference>
<evidence type="ECO:0000313" key="11">
    <source>
        <dbReference type="EMBL" id="QSE95942.1"/>
    </source>
</evidence>
<keyword evidence="6" id="KW-0902">Two-component regulatory system</keyword>
<name>A0A974WF97_9BACT</name>
<dbReference type="InterPro" id="IPR004358">
    <property type="entry name" value="Sig_transdc_His_kin-like_C"/>
</dbReference>
<dbReference type="SMART" id="SM00028">
    <property type="entry name" value="TPR"/>
    <property type="match status" value="7"/>
</dbReference>
<proteinExistence type="predicted"/>
<keyword evidence="12" id="KW-1185">Reference proteome</keyword>
<dbReference type="RefSeq" id="WP_205720455.1">
    <property type="nucleotide sequence ID" value="NZ_CP070608.1"/>
</dbReference>
<feature type="repeat" description="TPR" evidence="7">
    <location>
        <begin position="242"/>
        <end position="275"/>
    </location>
</feature>
<dbReference type="Pfam" id="PF00512">
    <property type="entry name" value="HisKA"/>
    <property type="match status" value="1"/>
</dbReference>
<keyword evidence="4" id="KW-0808">Transferase</keyword>
<dbReference type="InterPro" id="IPR050736">
    <property type="entry name" value="Sensor_HK_Regulatory"/>
</dbReference>
<evidence type="ECO:0000256" key="8">
    <source>
        <dbReference type="SAM" id="Coils"/>
    </source>
</evidence>
<evidence type="ECO:0000256" key="2">
    <source>
        <dbReference type="ARBA" id="ARBA00012438"/>
    </source>
</evidence>
<dbReference type="PANTHER" id="PTHR43711">
    <property type="entry name" value="TWO-COMPONENT HISTIDINE KINASE"/>
    <property type="match status" value="1"/>
</dbReference>
<dbReference type="Pfam" id="PF13181">
    <property type="entry name" value="TPR_8"/>
    <property type="match status" value="1"/>
</dbReference>
<dbReference type="CDD" id="cd00082">
    <property type="entry name" value="HisKA"/>
    <property type="match status" value="1"/>
</dbReference>
<keyword evidence="9" id="KW-0472">Membrane</keyword>
<sequence length="674" mass="76833">MIRRITTILLIILLPCLVVAQDTLKMSELEEDYRDAKSDSVKLELLIEVINSTELGNVDTAIQIAKRAVDLASKLKDSVNLAFATQSLGVFYSVQSNHNEALRNDLEALKIYRKLGAGTQESDLLNAVGEDYLNLDLYNEAFDYYRQSLQKAQKLGDKLQIAISTYNMGRVLFAMGQLDRAREYIEESMKVSIEVGDSAGIAYSKNDLALIDIEESNYEKALNVLKEAYDVSVKFREDVLTPQIMANMAKAYEKKGEYRKALIHYDDALDIYEKQSNKNGIVEVFYGKGRVSQRMGDEIGAKAYFEKCQKMAEEIGDNGSLIRCYAAMSELYESERNLAKALEYYKKYKELEDSVFSEKKKEQFSQVQIQYETAKKDIEIQLLNQKEQKQISELKNQEFIRNILVVILAFTAVLLFSLYKNNQRRKKINDLLVIQQREIESKSKELSSLLEMKDKFFSIVSHDLRSPINALVGILDILDEGNMTQKELKEVSHALKVRLDNTRKLLDTLLDWAMVQMNEIKIKPEKINLKGIVEENFTFFREIGEKDIVFVNSVEKERIVKADKNMLDLIIRNLISNSIKFTEDGGRVEILTEDGPKNSLIVMVKDDGVGMAPDQMDKLFNATELYTTRGTANEKGTGLGLRLCKEFVERMGGNIWVESEQGKGSTFKFTISLA</sequence>
<dbReference type="PROSITE" id="PS50005">
    <property type="entry name" value="TPR"/>
    <property type="match status" value="1"/>
</dbReference>
<dbReference type="InterPro" id="IPR036097">
    <property type="entry name" value="HisK_dim/P_sf"/>
</dbReference>
<evidence type="ECO:0000256" key="1">
    <source>
        <dbReference type="ARBA" id="ARBA00000085"/>
    </source>
</evidence>
<keyword evidence="8" id="KW-0175">Coiled coil</keyword>
<protein>
    <recommendedName>
        <fullName evidence="2">histidine kinase</fullName>
        <ecNumber evidence="2">2.7.13.3</ecNumber>
    </recommendedName>
</protein>
<organism evidence="11 12">
    <name type="scientific">Fulvivirga lutea</name>
    <dbReference type="NCBI Taxonomy" id="2810512"/>
    <lineage>
        <taxon>Bacteria</taxon>
        <taxon>Pseudomonadati</taxon>
        <taxon>Bacteroidota</taxon>
        <taxon>Cytophagia</taxon>
        <taxon>Cytophagales</taxon>
        <taxon>Fulvivirgaceae</taxon>
        <taxon>Fulvivirga</taxon>
    </lineage>
</organism>
<evidence type="ECO:0000313" key="12">
    <source>
        <dbReference type="Proteomes" id="UP000662783"/>
    </source>
</evidence>
<keyword evidence="9" id="KW-0812">Transmembrane</keyword>
<feature type="transmembrane region" description="Helical" evidence="9">
    <location>
        <begin position="399"/>
        <end position="419"/>
    </location>
</feature>
<evidence type="ECO:0000256" key="4">
    <source>
        <dbReference type="ARBA" id="ARBA00022679"/>
    </source>
</evidence>
<dbReference type="SUPFAM" id="SSF48452">
    <property type="entry name" value="TPR-like"/>
    <property type="match status" value="2"/>
</dbReference>
<evidence type="ECO:0000259" key="10">
    <source>
        <dbReference type="PROSITE" id="PS50109"/>
    </source>
</evidence>
<accession>A0A974WF97</accession>
<keyword evidence="7" id="KW-0802">TPR repeat</keyword>
<evidence type="ECO:0000256" key="7">
    <source>
        <dbReference type="PROSITE-ProRule" id="PRU00339"/>
    </source>
</evidence>
<dbReference type="Pfam" id="PF13424">
    <property type="entry name" value="TPR_12"/>
    <property type="match status" value="2"/>
</dbReference>
<dbReference type="Proteomes" id="UP000662783">
    <property type="component" value="Chromosome"/>
</dbReference>
<dbReference type="InterPro" id="IPR005467">
    <property type="entry name" value="His_kinase_dom"/>
</dbReference>
<keyword evidence="3" id="KW-0597">Phosphoprotein</keyword>
<dbReference type="EC" id="2.7.13.3" evidence="2"/>
<dbReference type="AlphaFoldDB" id="A0A974WF97"/>
<dbReference type="EMBL" id="CP070608">
    <property type="protein sequence ID" value="QSE95942.1"/>
    <property type="molecule type" value="Genomic_DNA"/>
</dbReference>
<dbReference type="InterPro" id="IPR026000">
    <property type="entry name" value="Apc5_dom"/>
</dbReference>
<dbReference type="KEGG" id="fuv:JR347_09945"/>
<dbReference type="Gene3D" id="1.25.40.10">
    <property type="entry name" value="Tetratricopeptide repeat domain"/>
    <property type="match status" value="2"/>
</dbReference>
<gene>
    <name evidence="11" type="ORF">JR347_09945</name>
</gene>
<dbReference type="SMART" id="SM00387">
    <property type="entry name" value="HATPase_c"/>
    <property type="match status" value="1"/>
</dbReference>
<dbReference type="PROSITE" id="PS50109">
    <property type="entry name" value="HIS_KIN"/>
    <property type="match status" value="1"/>
</dbReference>
<evidence type="ECO:0000256" key="6">
    <source>
        <dbReference type="ARBA" id="ARBA00023012"/>
    </source>
</evidence>
<dbReference type="SUPFAM" id="SSF47384">
    <property type="entry name" value="Homodimeric domain of signal transducing histidine kinase"/>
    <property type="match status" value="1"/>
</dbReference>
<dbReference type="Gene3D" id="1.10.287.130">
    <property type="match status" value="1"/>
</dbReference>
<keyword evidence="5 11" id="KW-0418">Kinase</keyword>
<dbReference type="InterPro" id="IPR019734">
    <property type="entry name" value="TPR_rpt"/>
</dbReference>
<keyword evidence="9" id="KW-1133">Transmembrane helix</keyword>
<comment type="catalytic activity">
    <reaction evidence="1">
        <text>ATP + protein L-histidine = ADP + protein N-phospho-L-histidine.</text>
        <dbReference type="EC" id="2.7.13.3"/>
    </reaction>
</comment>
<feature type="domain" description="Histidine kinase" evidence="10">
    <location>
        <begin position="459"/>
        <end position="674"/>
    </location>
</feature>
<dbReference type="InterPro" id="IPR011990">
    <property type="entry name" value="TPR-like_helical_dom_sf"/>
</dbReference>
<dbReference type="SMART" id="SM00388">
    <property type="entry name" value="HisKA"/>
    <property type="match status" value="1"/>
</dbReference>
<dbReference type="PRINTS" id="PR00344">
    <property type="entry name" value="BCTRLSENSOR"/>
</dbReference>
<evidence type="ECO:0000256" key="5">
    <source>
        <dbReference type="ARBA" id="ARBA00022777"/>
    </source>
</evidence>
<dbReference type="PANTHER" id="PTHR43711:SF31">
    <property type="entry name" value="HISTIDINE KINASE"/>
    <property type="match status" value="1"/>
</dbReference>
<reference evidence="11" key="1">
    <citation type="submission" date="2021-02" db="EMBL/GenBank/DDBJ databases">
        <title>Fulvivirga sp. S481 isolated from sea water.</title>
        <authorList>
            <person name="Bae S.S."/>
            <person name="Baek K."/>
        </authorList>
    </citation>
    <scope>NUCLEOTIDE SEQUENCE</scope>
    <source>
        <strain evidence="11">S481</strain>
    </source>
</reference>
<dbReference type="SUPFAM" id="SSF55874">
    <property type="entry name" value="ATPase domain of HSP90 chaperone/DNA topoisomerase II/histidine kinase"/>
    <property type="match status" value="1"/>
</dbReference>